<dbReference type="GO" id="GO:0004177">
    <property type="term" value="F:aminopeptidase activity"/>
    <property type="evidence" value="ECO:0007669"/>
    <property type="project" value="UniProtKB-KW"/>
</dbReference>
<protein>
    <submittedName>
        <fullName evidence="10">Aminopeptidase</fullName>
    </submittedName>
</protein>
<dbReference type="Pfam" id="PF02073">
    <property type="entry name" value="Peptidase_M29"/>
    <property type="match status" value="1"/>
</dbReference>
<keyword evidence="5 10" id="KW-0031">Aminopeptidase</keyword>
<evidence type="ECO:0000256" key="1">
    <source>
        <dbReference type="ARBA" id="ARBA00001941"/>
    </source>
</evidence>
<dbReference type="RefSeq" id="WP_092690736.1">
    <property type="nucleotide sequence ID" value="NZ_FNBK01000005.1"/>
</dbReference>
<dbReference type="InterPro" id="IPR035097">
    <property type="entry name" value="M29_N-terminal"/>
</dbReference>
<evidence type="ECO:0000256" key="7">
    <source>
        <dbReference type="ARBA" id="ARBA00022723"/>
    </source>
</evidence>
<evidence type="ECO:0000313" key="11">
    <source>
        <dbReference type="Proteomes" id="UP000199076"/>
    </source>
</evidence>
<proteinExistence type="inferred from homology"/>
<keyword evidence="9" id="KW-0482">Metalloprotease</keyword>
<keyword evidence="11" id="KW-1185">Reference proteome</keyword>
<dbReference type="Gene3D" id="3.40.1830.10">
    <property type="entry name" value="Thermophilic metalloprotease (M29)"/>
    <property type="match status" value="1"/>
</dbReference>
<accession>A0A1G7KEW6</accession>
<comment type="cofactor">
    <cofactor evidence="1">
        <name>Co(2+)</name>
        <dbReference type="ChEBI" id="CHEBI:48828"/>
    </cofactor>
</comment>
<dbReference type="PANTHER" id="PTHR34448">
    <property type="entry name" value="AMINOPEPTIDASE"/>
    <property type="match status" value="1"/>
</dbReference>
<dbReference type="EMBL" id="FNBK01000005">
    <property type="protein sequence ID" value="SDF35798.1"/>
    <property type="molecule type" value="Genomic_DNA"/>
</dbReference>
<dbReference type="AlphaFoldDB" id="A0A1G7KEW6"/>
<dbReference type="GO" id="GO:0006508">
    <property type="term" value="P:proteolysis"/>
    <property type="evidence" value="ECO:0007669"/>
    <property type="project" value="UniProtKB-KW"/>
</dbReference>
<gene>
    <name evidence="10" type="ORF">SAMN05216218_105278</name>
</gene>
<name>A0A1G7KEW6_9EURY</name>
<comment type="similarity">
    <text evidence="4">Belongs to the peptidase M29 family.</text>
</comment>
<evidence type="ECO:0000256" key="8">
    <source>
        <dbReference type="ARBA" id="ARBA00022801"/>
    </source>
</evidence>
<dbReference type="GO" id="GO:0046872">
    <property type="term" value="F:metal ion binding"/>
    <property type="evidence" value="ECO:0007669"/>
    <property type="project" value="UniProtKB-KW"/>
</dbReference>
<evidence type="ECO:0000313" key="10">
    <source>
        <dbReference type="EMBL" id="SDF35798.1"/>
    </source>
</evidence>
<organism evidence="10 11">
    <name type="scientific">Halorientalis regularis</name>
    <dbReference type="NCBI Taxonomy" id="660518"/>
    <lineage>
        <taxon>Archaea</taxon>
        <taxon>Methanobacteriati</taxon>
        <taxon>Methanobacteriota</taxon>
        <taxon>Stenosarchaea group</taxon>
        <taxon>Halobacteria</taxon>
        <taxon>Halobacteriales</taxon>
        <taxon>Haloarculaceae</taxon>
        <taxon>Halorientalis</taxon>
    </lineage>
</organism>
<dbReference type="Proteomes" id="UP000199076">
    <property type="component" value="Unassembled WGS sequence"/>
</dbReference>
<keyword evidence="6" id="KW-0645">Protease</keyword>
<evidence type="ECO:0000256" key="9">
    <source>
        <dbReference type="ARBA" id="ARBA00023049"/>
    </source>
</evidence>
<evidence type="ECO:0000256" key="3">
    <source>
        <dbReference type="ARBA" id="ARBA00001947"/>
    </source>
</evidence>
<dbReference type="SUPFAM" id="SSF144052">
    <property type="entry name" value="Thermophilic metalloprotease-like"/>
    <property type="match status" value="1"/>
</dbReference>
<evidence type="ECO:0000256" key="6">
    <source>
        <dbReference type="ARBA" id="ARBA00022670"/>
    </source>
</evidence>
<sequence length="366" mass="40546">MDPRIREHAQVLADAIDLDTGDNLVIKAEPAADDLVVALYELAGDRGAHPVTLRTNRSGRAIRGYLRSADQAGVEFETPGHEQALVEEADCHVVIRANENVTEMDDVDSDTTAAYQQAHSPILNERLSDRWTLTQHPTPANAQLAEMSTEAYENFVYDAILKDWDEQEQFQSTMVEILEDGRQVRIVSGETTDVTMSVAGNHALNDTNVHNIPGGEVFTAPVPDSVEGEVLFDKPVYQNGREVLGARLVFEDGEVVEYDAEKNGDVLESILETDPGAKRLGELGIGMNRDIDRFTYNMLFDEKMGDTVHMAVGRAYKETVGDDNEQNQSAQHVDMIVDMSEDSRIEVDGEVVQKDGVFRFEDGFEG</sequence>
<dbReference type="InterPro" id="IPR000787">
    <property type="entry name" value="Peptidase_M29"/>
</dbReference>
<dbReference type="GO" id="GO:0008237">
    <property type="term" value="F:metallopeptidase activity"/>
    <property type="evidence" value="ECO:0007669"/>
    <property type="project" value="UniProtKB-KW"/>
</dbReference>
<evidence type="ECO:0000256" key="4">
    <source>
        <dbReference type="ARBA" id="ARBA00008236"/>
    </source>
</evidence>
<comment type="cofactor">
    <cofactor evidence="3">
        <name>Zn(2+)</name>
        <dbReference type="ChEBI" id="CHEBI:29105"/>
    </cofactor>
</comment>
<dbReference type="PANTHER" id="PTHR34448:SF1">
    <property type="entry name" value="BLL6088 PROTEIN"/>
    <property type="match status" value="1"/>
</dbReference>
<dbReference type="OrthoDB" id="145069at2157"/>
<evidence type="ECO:0000256" key="5">
    <source>
        <dbReference type="ARBA" id="ARBA00022438"/>
    </source>
</evidence>
<evidence type="ECO:0000256" key="2">
    <source>
        <dbReference type="ARBA" id="ARBA00001946"/>
    </source>
</evidence>
<dbReference type="InterPro" id="IPR052170">
    <property type="entry name" value="M29_Exopeptidase"/>
</dbReference>
<keyword evidence="7" id="KW-0479">Metal-binding</keyword>
<keyword evidence="8" id="KW-0378">Hydrolase</keyword>
<reference evidence="11" key="1">
    <citation type="submission" date="2016-10" db="EMBL/GenBank/DDBJ databases">
        <authorList>
            <person name="Varghese N."/>
            <person name="Submissions S."/>
        </authorList>
    </citation>
    <scope>NUCLEOTIDE SEQUENCE [LARGE SCALE GENOMIC DNA]</scope>
    <source>
        <strain evidence="11">IBRC-M 10760</strain>
    </source>
</reference>
<comment type="cofactor">
    <cofactor evidence="2">
        <name>Mg(2+)</name>
        <dbReference type="ChEBI" id="CHEBI:18420"/>
    </cofactor>
</comment>